<dbReference type="SUPFAM" id="SSF51735">
    <property type="entry name" value="NAD(P)-binding Rossmann-fold domains"/>
    <property type="match status" value="1"/>
</dbReference>
<sequence length="111" mass="12102">MVQVGTFPQLEIPPKFDLEDLGKDADAKGYAITKTWLNMITFELAERLKGTNVTANCLYPGAFRTKMNSFTNVPPTAGSKTLLHVASSPEGAGVSDQYFKDNKQSRSAEVS</sequence>
<comment type="caution">
    <text evidence="4">The sequence shown here is derived from an EMBL/GenBank/DDBJ whole genome shotgun (WGS) entry which is preliminary data.</text>
</comment>
<dbReference type="AlphaFoldDB" id="A0A0F8ZFG3"/>
<evidence type="ECO:0000256" key="2">
    <source>
        <dbReference type="ARBA" id="ARBA00023002"/>
    </source>
</evidence>
<feature type="region of interest" description="Disordered" evidence="3">
    <location>
        <begin position="88"/>
        <end position="111"/>
    </location>
</feature>
<evidence type="ECO:0008006" key="5">
    <source>
        <dbReference type="Google" id="ProtNLM"/>
    </source>
</evidence>
<evidence type="ECO:0000256" key="1">
    <source>
        <dbReference type="ARBA" id="ARBA00006484"/>
    </source>
</evidence>
<dbReference type="PANTHER" id="PTHR24320:SF148">
    <property type="entry name" value="NAD(P)-BINDING ROSSMANN-FOLD SUPERFAMILY PROTEIN"/>
    <property type="match status" value="1"/>
</dbReference>
<dbReference type="GO" id="GO:0016491">
    <property type="term" value="F:oxidoreductase activity"/>
    <property type="evidence" value="ECO:0007669"/>
    <property type="project" value="UniProtKB-KW"/>
</dbReference>
<dbReference type="InterPro" id="IPR036291">
    <property type="entry name" value="NAD(P)-bd_dom_sf"/>
</dbReference>
<evidence type="ECO:0000256" key="3">
    <source>
        <dbReference type="SAM" id="MobiDB-lite"/>
    </source>
</evidence>
<dbReference type="Gene3D" id="3.40.50.720">
    <property type="entry name" value="NAD(P)-binding Rossmann-like Domain"/>
    <property type="match status" value="1"/>
</dbReference>
<proteinExistence type="inferred from homology"/>
<dbReference type="PANTHER" id="PTHR24320">
    <property type="entry name" value="RETINOL DEHYDROGENASE"/>
    <property type="match status" value="1"/>
</dbReference>
<comment type="similarity">
    <text evidence="1">Belongs to the short-chain dehydrogenases/reductases (SDR) family.</text>
</comment>
<reference evidence="4" key="1">
    <citation type="journal article" date="2015" name="Nature">
        <title>Complex archaea that bridge the gap between prokaryotes and eukaryotes.</title>
        <authorList>
            <person name="Spang A."/>
            <person name="Saw J.H."/>
            <person name="Jorgensen S.L."/>
            <person name="Zaremba-Niedzwiedzka K."/>
            <person name="Martijn J."/>
            <person name="Lind A.E."/>
            <person name="van Eijk R."/>
            <person name="Schleper C."/>
            <person name="Guy L."/>
            <person name="Ettema T.J."/>
        </authorList>
    </citation>
    <scope>NUCLEOTIDE SEQUENCE</scope>
</reference>
<name>A0A0F8ZFG3_9ZZZZ</name>
<evidence type="ECO:0000313" key="4">
    <source>
        <dbReference type="EMBL" id="KKK65229.1"/>
    </source>
</evidence>
<feature type="compositionally biased region" description="Basic and acidic residues" evidence="3">
    <location>
        <begin position="98"/>
        <end position="111"/>
    </location>
</feature>
<dbReference type="EMBL" id="LAZR01060656">
    <property type="protein sequence ID" value="KKK65229.1"/>
    <property type="molecule type" value="Genomic_DNA"/>
</dbReference>
<keyword evidence="2" id="KW-0560">Oxidoreductase</keyword>
<organism evidence="4">
    <name type="scientific">marine sediment metagenome</name>
    <dbReference type="NCBI Taxonomy" id="412755"/>
    <lineage>
        <taxon>unclassified sequences</taxon>
        <taxon>metagenomes</taxon>
        <taxon>ecological metagenomes</taxon>
    </lineage>
</organism>
<accession>A0A0F8ZFG3</accession>
<gene>
    <name evidence="4" type="ORF">LCGC14_2976250</name>
</gene>
<protein>
    <recommendedName>
        <fullName evidence="5">Short-chain dehydrogenase/reductase SDR</fullName>
    </recommendedName>
</protein>